<reference evidence="1" key="2">
    <citation type="journal article" date="2024" name="Plant">
        <title>Genomic evolution and insights into agronomic trait innovations of Sesamum species.</title>
        <authorList>
            <person name="Miao H."/>
            <person name="Wang L."/>
            <person name="Qu L."/>
            <person name="Liu H."/>
            <person name="Sun Y."/>
            <person name="Le M."/>
            <person name="Wang Q."/>
            <person name="Wei S."/>
            <person name="Zheng Y."/>
            <person name="Lin W."/>
            <person name="Duan Y."/>
            <person name="Cao H."/>
            <person name="Xiong S."/>
            <person name="Wang X."/>
            <person name="Wei L."/>
            <person name="Li C."/>
            <person name="Ma Q."/>
            <person name="Ju M."/>
            <person name="Zhao R."/>
            <person name="Li G."/>
            <person name="Mu C."/>
            <person name="Tian Q."/>
            <person name="Mei H."/>
            <person name="Zhang T."/>
            <person name="Gao T."/>
            <person name="Zhang H."/>
        </authorList>
    </citation>
    <scope>NUCLEOTIDE SEQUENCE</scope>
    <source>
        <strain evidence="1">G02</strain>
    </source>
</reference>
<proteinExistence type="predicted"/>
<evidence type="ECO:0000313" key="1">
    <source>
        <dbReference type="EMBL" id="KAL0285866.1"/>
    </source>
</evidence>
<gene>
    <name evidence="1" type="ORF">Sradi_7161600</name>
</gene>
<dbReference type="AlphaFoldDB" id="A0AAW2IVF9"/>
<sequence length="68" mass="8023">MAGLESITYHIKIVRLKMEDAFARTGAFITPRAGLSLVKRKSRNGKRRPWPYSRQLRLTYKPTQRLKY</sequence>
<organism evidence="1">
    <name type="scientific">Sesamum radiatum</name>
    <name type="common">Black benniseed</name>
    <dbReference type="NCBI Taxonomy" id="300843"/>
    <lineage>
        <taxon>Eukaryota</taxon>
        <taxon>Viridiplantae</taxon>
        <taxon>Streptophyta</taxon>
        <taxon>Embryophyta</taxon>
        <taxon>Tracheophyta</taxon>
        <taxon>Spermatophyta</taxon>
        <taxon>Magnoliopsida</taxon>
        <taxon>eudicotyledons</taxon>
        <taxon>Gunneridae</taxon>
        <taxon>Pentapetalae</taxon>
        <taxon>asterids</taxon>
        <taxon>lamiids</taxon>
        <taxon>Lamiales</taxon>
        <taxon>Pedaliaceae</taxon>
        <taxon>Sesamum</taxon>
    </lineage>
</organism>
<comment type="caution">
    <text evidence="1">The sequence shown here is derived from an EMBL/GenBank/DDBJ whole genome shotgun (WGS) entry which is preliminary data.</text>
</comment>
<name>A0AAW2IVF9_SESRA</name>
<accession>A0AAW2IVF9</accession>
<protein>
    <submittedName>
        <fullName evidence="1">Uncharacterized protein</fullName>
    </submittedName>
</protein>
<dbReference type="EMBL" id="JACGWJ010001003">
    <property type="protein sequence ID" value="KAL0285866.1"/>
    <property type="molecule type" value="Genomic_DNA"/>
</dbReference>
<reference evidence="1" key="1">
    <citation type="submission" date="2020-06" db="EMBL/GenBank/DDBJ databases">
        <authorList>
            <person name="Li T."/>
            <person name="Hu X."/>
            <person name="Zhang T."/>
            <person name="Song X."/>
            <person name="Zhang H."/>
            <person name="Dai N."/>
            <person name="Sheng W."/>
            <person name="Hou X."/>
            <person name="Wei L."/>
        </authorList>
    </citation>
    <scope>NUCLEOTIDE SEQUENCE</scope>
    <source>
        <strain evidence="1">G02</strain>
        <tissue evidence="1">Leaf</tissue>
    </source>
</reference>